<dbReference type="PANTHER" id="PTHR11409">
    <property type="entry name" value="ADENOSINE DEAMINASE"/>
    <property type="match status" value="1"/>
</dbReference>
<accession>A0A8J4UZS7</accession>
<dbReference type="GO" id="GO:0046872">
    <property type="term" value="F:metal ion binding"/>
    <property type="evidence" value="ECO:0007669"/>
    <property type="project" value="UniProtKB-KW"/>
</dbReference>
<feature type="domain" description="Adenosine deaminase" evidence="7">
    <location>
        <begin position="32"/>
        <end position="353"/>
    </location>
</feature>
<sequence length="778" mass="88090">MIEIENNEPVNLTATTASKGSFLPLDILRKLPKAELHQHLDGSINVSTIIELAKEQNIELPSYDPEVLSTYVLKDKDCNGLVHFLEAFSITLKVMQKPYAITRVFYEVCENLVKDGVSYVEIRFSPILHVEQGLSLSEVMNAVCDGLALAEFKLPIKARIIVCGLRHLSPNVTKDLAEIAWRYRHKGVAGFDLAGPEDGFSSKYHKQAFDIVRDKALNCTIHSGEDSNYMSVFDSIICGAHRIGHGIAVQQNQDLLNHMINRRIPIECCLTSNLQIKALKHYKDHPIRKYFDQNAIVTLCCDNPTMSNITLSGEFSVAIENFDFNIEEVLRLIDYSFASAFIEAPMKSTLRKEAVIKSIRIFKEHGYDLDPIVKNKNYYFHETGIDIIHELSVIEKINSQFTLGKCLSPIHSPVTMEFLKAMPKADLQSRFDGSVSLSTCWNELQLIKDDKDFKKLFPINIDTFTSFDKFRETIQNPNHSTGSIALSKDIMNALLQNEGQLERGFDDIIKTAIDDNVKYIEIAFRPTSHTKINLTKEQVLNIIIEKKNEWENTGKIKIGLILFSSSVSDDPIECLSNAKVAIQNKSNGIVGFGIFGTETISPSEIKHFSQTFDLLKRHHFNLVQNSGTSDIGSLVSTIHQAGAARLSGAFQLHKYPRLMSYVGNYRIPVEISLTKKLKSFTKDLSFTTPIRHLLDNNVPVIICSFRSSLYSFGRTEMLYEIVKNAQLDLEHVVRLFKNPFSFNFQNLQERTKLVNLFNETSIQVLQNHKITSQNLIIN</sequence>
<dbReference type="GO" id="GO:0046103">
    <property type="term" value="P:inosine biosynthetic process"/>
    <property type="evidence" value="ECO:0007669"/>
    <property type="project" value="TreeGrafter"/>
</dbReference>
<dbReference type="AlphaFoldDB" id="A0A8J4UZS7"/>
<keyword evidence="4" id="KW-0479">Metal-binding</keyword>
<dbReference type="InterPro" id="IPR032466">
    <property type="entry name" value="Metal_Hydrolase"/>
</dbReference>
<comment type="similarity">
    <text evidence="2">Belongs to the metallo-dependent hydrolases superfamily. Adenosine and AMP deaminases family.</text>
</comment>
<comment type="caution">
    <text evidence="8">The sequence shown here is derived from an EMBL/GenBank/DDBJ whole genome shotgun (WGS) entry which is preliminary data.</text>
</comment>
<protein>
    <recommendedName>
        <fullName evidence="3">adenosine deaminase</fullName>
        <ecNumber evidence="3">3.5.4.4</ecNumber>
    </recommendedName>
</protein>
<keyword evidence="9" id="KW-1185">Reference proteome</keyword>
<name>A0A8J4UZS7_9MYCE</name>
<gene>
    <name evidence="8" type="ORF">CYY_005192</name>
</gene>
<dbReference type="InterPro" id="IPR006330">
    <property type="entry name" value="Ado/ade_deaminase"/>
</dbReference>
<evidence type="ECO:0000256" key="3">
    <source>
        <dbReference type="ARBA" id="ARBA00012784"/>
    </source>
</evidence>
<evidence type="ECO:0000313" key="9">
    <source>
        <dbReference type="Proteomes" id="UP000695562"/>
    </source>
</evidence>
<evidence type="ECO:0000313" key="8">
    <source>
        <dbReference type="EMBL" id="KAF2073483.1"/>
    </source>
</evidence>
<evidence type="ECO:0000256" key="1">
    <source>
        <dbReference type="ARBA" id="ARBA00001947"/>
    </source>
</evidence>
<keyword evidence="5" id="KW-0378">Hydrolase</keyword>
<feature type="domain" description="Adenosine deaminase" evidence="7">
    <location>
        <begin position="491"/>
        <end position="755"/>
    </location>
</feature>
<dbReference type="EC" id="3.5.4.4" evidence="3"/>
<dbReference type="Pfam" id="PF00962">
    <property type="entry name" value="A_deaminase"/>
    <property type="match status" value="2"/>
</dbReference>
<dbReference type="NCBIfam" id="TIGR01430">
    <property type="entry name" value="aden_deam"/>
    <property type="match status" value="1"/>
</dbReference>
<reference evidence="8" key="1">
    <citation type="submission" date="2020-01" db="EMBL/GenBank/DDBJ databases">
        <title>Development of genomics and gene disruption for Polysphondylium violaceum indicates a role for the polyketide synthase stlB in stalk morphogenesis.</title>
        <authorList>
            <person name="Narita B."/>
            <person name="Kawabe Y."/>
            <person name="Kin K."/>
            <person name="Saito T."/>
            <person name="Gibbs R."/>
            <person name="Kuspa A."/>
            <person name="Muzny D."/>
            <person name="Queller D."/>
            <person name="Richards S."/>
            <person name="Strassman J."/>
            <person name="Sucgang R."/>
            <person name="Worley K."/>
            <person name="Schaap P."/>
        </authorList>
    </citation>
    <scope>NUCLEOTIDE SEQUENCE</scope>
    <source>
        <strain evidence="8">QSvi11</strain>
    </source>
</reference>
<dbReference type="SUPFAM" id="SSF51556">
    <property type="entry name" value="Metallo-dependent hydrolases"/>
    <property type="match status" value="2"/>
</dbReference>
<dbReference type="GO" id="GO:0006154">
    <property type="term" value="P:adenosine catabolic process"/>
    <property type="evidence" value="ECO:0007669"/>
    <property type="project" value="TreeGrafter"/>
</dbReference>
<dbReference type="OrthoDB" id="272271at2759"/>
<dbReference type="PANTHER" id="PTHR11409:SF43">
    <property type="entry name" value="ADENOSINE DEAMINASE"/>
    <property type="match status" value="1"/>
</dbReference>
<dbReference type="InterPro" id="IPR001365">
    <property type="entry name" value="A_deaminase_dom"/>
</dbReference>
<evidence type="ECO:0000256" key="4">
    <source>
        <dbReference type="ARBA" id="ARBA00022723"/>
    </source>
</evidence>
<evidence type="ECO:0000256" key="2">
    <source>
        <dbReference type="ARBA" id="ARBA00006676"/>
    </source>
</evidence>
<dbReference type="GO" id="GO:0005829">
    <property type="term" value="C:cytosol"/>
    <property type="evidence" value="ECO:0007669"/>
    <property type="project" value="TreeGrafter"/>
</dbReference>
<comment type="cofactor">
    <cofactor evidence="1">
        <name>Zn(2+)</name>
        <dbReference type="ChEBI" id="CHEBI:29105"/>
    </cofactor>
</comment>
<dbReference type="Proteomes" id="UP000695562">
    <property type="component" value="Unassembled WGS sequence"/>
</dbReference>
<dbReference type="EMBL" id="AJWJ01000201">
    <property type="protein sequence ID" value="KAF2073483.1"/>
    <property type="molecule type" value="Genomic_DNA"/>
</dbReference>
<proteinExistence type="inferred from homology"/>
<dbReference type="FunFam" id="3.20.20.140:FF:000091">
    <property type="entry name" value="Probable adenosine deaminase"/>
    <property type="match status" value="1"/>
</dbReference>
<keyword evidence="6" id="KW-0862">Zinc</keyword>
<evidence type="ECO:0000256" key="5">
    <source>
        <dbReference type="ARBA" id="ARBA00022801"/>
    </source>
</evidence>
<evidence type="ECO:0000259" key="7">
    <source>
        <dbReference type="Pfam" id="PF00962"/>
    </source>
</evidence>
<evidence type="ECO:0000256" key="6">
    <source>
        <dbReference type="ARBA" id="ARBA00022833"/>
    </source>
</evidence>
<dbReference type="GO" id="GO:0043103">
    <property type="term" value="P:hypoxanthine salvage"/>
    <property type="evidence" value="ECO:0007669"/>
    <property type="project" value="TreeGrafter"/>
</dbReference>
<organism evidence="8 9">
    <name type="scientific">Polysphondylium violaceum</name>
    <dbReference type="NCBI Taxonomy" id="133409"/>
    <lineage>
        <taxon>Eukaryota</taxon>
        <taxon>Amoebozoa</taxon>
        <taxon>Evosea</taxon>
        <taxon>Eumycetozoa</taxon>
        <taxon>Dictyostelia</taxon>
        <taxon>Dictyosteliales</taxon>
        <taxon>Dictyosteliaceae</taxon>
        <taxon>Polysphondylium</taxon>
    </lineage>
</organism>
<dbReference type="GO" id="GO:0004000">
    <property type="term" value="F:adenosine deaminase activity"/>
    <property type="evidence" value="ECO:0007669"/>
    <property type="project" value="TreeGrafter"/>
</dbReference>
<dbReference type="Gene3D" id="3.20.20.140">
    <property type="entry name" value="Metal-dependent hydrolases"/>
    <property type="match status" value="2"/>
</dbReference>